<dbReference type="Gene3D" id="3.40.50.200">
    <property type="entry name" value="Peptidase S8/S53 domain"/>
    <property type="match status" value="2"/>
</dbReference>
<dbReference type="AlphaFoldDB" id="A0A8H6VTR0"/>
<dbReference type="OrthoDB" id="409122at2759"/>
<dbReference type="GO" id="GO:0004252">
    <property type="term" value="F:serine-type endopeptidase activity"/>
    <property type="evidence" value="ECO:0007669"/>
    <property type="project" value="InterPro"/>
</dbReference>
<evidence type="ECO:0000313" key="3">
    <source>
        <dbReference type="Proteomes" id="UP000636479"/>
    </source>
</evidence>
<reference evidence="2" key="1">
    <citation type="submission" date="2020-05" db="EMBL/GenBank/DDBJ databases">
        <title>Mycena genomes resolve the evolution of fungal bioluminescence.</title>
        <authorList>
            <person name="Tsai I.J."/>
        </authorList>
    </citation>
    <scope>NUCLEOTIDE SEQUENCE</scope>
    <source>
        <strain evidence="2">171206Taipei</strain>
    </source>
</reference>
<dbReference type="GeneID" id="59350441"/>
<dbReference type="RefSeq" id="XP_037215757.1">
    <property type="nucleotide sequence ID" value="XM_037367925.1"/>
</dbReference>
<evidence type="ECO:0000256" key="1">
    <source>
        <dbReference type="SAM" id="MobiDB-lite"/>
    </source>
</evidence>
<protein>
    <submittedName>
        <fullName evidence="2">Subtilisin-like protein</fullName>
    </submittedName>
</protein>
<dbReference type="InterPro" id="IPR050819">
    <property type="entry name" value="Tripeptidyl-peptidase_I"/>
</dbReference>
<dbReference type="PANTHER" id="PTHR14218">
    <property type="entry name" value="PROTEASE S8 TRIPEPTIDYL PEPTIDASE I CLN2"/>
    <property type="match status" value="1"/>
</dbReference>
<dbReference type="EMBL" id="JACAZF010000010">
    <property type="protein sequence ID" value="KAF7293594.1"/>
    <property type="molecule type" value="Genomic_DNA"/>
</dbReference>
<proteinExistence type="predicted"/>
<sequence length="195" mass="21006">MSPTTSFAVTSVDEGTNSQTRNQAGIEADLRGHPYTVGLATGVPVNFVSVGTRTQDGPDEGFLDIVNALLAEAAPPQVLTISYGLSSATFLPTFPTCAFITLVGATENVPEHGSELSAGGFSNYFAQELWQSTAVNAYLAKLGTMFAGKFNASGHAFPDVSAQGQRVQIVTRSHRHRRRDILLLSNFRLRYWPPE</sequence>
<feature type="region of interest" description="Disordered" evidence="1">
    <location>
        <begin position="1"/>
        <end position="23"/>
    </location>
</feature>
<dbReference type="Proteomes" id="UP000636479">
    <property type="component" value="Unassembled WGS sequence"/>
</dbReference>
<keyword evidence="3" id="KW-1185">Reference proteome</keyword>
<evidence type="ECO:0000313" key="2">
    <source>
        <dbReference type="EMBL" id="KAF7293594.1"/>
    </source>
</evidence>
<dbReference type="PANTHER" id="PTHR14218:SF15">
    <property type="entry name" value="TRIPEPTIDYL-PEPTIDASE 1"/>
    <property type="match status" value="1"/>
</dbReference>
<dbReference type="GO" id="GO:0008240">
    <property type="term" value="F:tripeptidyl-peptidase activity"/>
    <property type="evidence" value="ECO:0007669"/>
    <property type="project" value="TreeGrafter"/>
</dbReference>
<accession>A0A8H6VTR0</accession>
<comment type="caution">
    <text evidence="2">The sequence shown here is derived from an EMBL/GenBank/DDBJ whole genome shotgun (WGS) entry which is preliminary data.</text>
</comment>
<organism evidence="2 3">
    <name type="scientific">Mycena indigotica</name>
    <dbReference type="NCBI Taxonomy" id="2126181"/>
    <lineage>
        <taxon>Eukaryota</taxon>
        <taxon>Fungi</taxon>
        <taxon>Dikarya</taxon>
        <taxon>Basidiomycota</taxon>
        <taxon>Agaricomycotina</taxon>
        <taxon>Agaricomycetes</taxon>
        <taxon>Agaricomycetidae</taxon>
        <taxon>Agaricales</taxon>
        <taxon>Marasmiineae</taxon>
        <taxon>Mycenaceae</taxon>
        <taxon>Mycena</taxon>
    </lineage>
</organism>
<gene>
    <name evidence="2" type="ORF">MIND_01138400</name>
</gene>
<name>A0A8H6VTR0_9AGAR</name>
<dbReference type="GO" id="GO:0006508">
    <property type="term" value="P:proteolysis"/>
    <property type="evidence" value="ECO:0007669"/>
    <property type="project" value="InterPro"/>
</dbReference>
<dbReference type="SUPFAM" id="SSF52743">
    <property type="entry name" value="Subtilisin-like"/>
    <property type="match status" value="1"/>
</dbReference>
<dbReference type="InterPro" id="IPR036852">
    <property type="entry name" value="Peptidase_S8/S53_dom_sf"/>
</dbReference>